<dbReference type="SMART" id="SM00034">
    <property type="entry name" value="CLECT"/>
    <property type="match status" value="1"/>
</dbReference>
<proteinExistence type="predicted"/>
<organism evidence="3 4">
    <name type="scientific">Caenorhabditis angaria</name>
    <dbReference type="NCBI Taxonomy" id="860376"/>
    <lineage>
        <taxon>Eukaryota</taxon>
        <taxon>Metazoa</taxon>
        <taxon>Ecdysozoa</taxon>
        <taxon>Nematoda</taxon>
        <taxon>Chromadorea</taxon>
        <taxon>Rhabditida</taxon>
        <taxon>Rhabditina</taxon>
        <taxon>Rhabditomorpha</taxon>
        <taxon>Rhabditoidea</taxon>
        <taxon>Rhabditidae</taxon>
        <taxon>Peloderinae</taxon>
        <taxon>Caenorhabditis</taxon>
    </lineage>
</organism>
<evidence type="ECO:0000259" key="2">
    <source>
        <dbReference type="SMART" id="SM00034"/>
    </source>
</evidence>
<keyword evidence="4" id="KW-1185">Reference proteome</keyword>
<dbReference type="InterPro" id="IPR001304">
    <property type="entry name" value="C-type_lectin-like"/>
</dbReference>
<feature type="chain" id="PRO_5040378463" description="C-type lectin domain-containing protein" evidence="1">
    <location>
        <begin position="18"/>
        <end position="178"/>
    </location>
</feature>
<comment type="caution">
    <text evidence="3">The sequence shown here is derived from an EMBL/GenBank/DDBJ whole genome shotgun (WGS) entry which is preliminary data.</text>
</comment>
<protein>
    <recommendedName>
        <fullName evidence="2">C-type lectin domain-containing protein</fullName>
    </recommendedName>
</protein>
<feature type="domain" description="C-type lectin" evidence="2">
    <location>
        <begin position="28"/>
        <end position="173"/>
    </location>
</feature>
<dbReference type="SUPFAM" id="SSF56436">
    <property type="entry name" value="C-type lectin-like"/>
    <property type="match status" value="1"/>
</dbReference>
<name>A0A9P1I681_9PELO</name>
<keyword evidence="1" id="KW-0732">Signal</keyword>
<dbReference type="AlphaFoldDB" id="A0A9P1I681"/>
<dbReference type="EMBL" id="CANHGI010000001">
    <property type="protein sequence ID" value="CAI5440327.1"/>
    <property type="molecule type" value="Genomic_DNA"/>
</dbReference>
<accession>A0A9P1I681</accession>
<evidence type="ECO:0000256" key="1">
    <source>
        <dbReference type="SAM" id="SignalP"/>
    </source>
</evidence>
<dbReference type="InterPro" id="IPR016187">
    <property type="entry name" value="CTDL_fold"/>
</dbReference>
<reference evidence="3" key="1">
    <citation type="submission" date="2022-11" db="EMBL/GenBank/DDBJ databases">
        <authorList>
            <person name="Kikuchi T."/>
        </authorList>
    </citation>
    <scope>NUCLEOTIDE SEQUENCE</scope>
    <source>
        <strain evidence="3">PS1010</strain>
    </source>
</reference>
<dbReference type="CDD" id="cd00037">
    <property type="entry name" value="CLECT"/>
    <property type="match status" value="1"/>
</dbReference>
<evidence type="ECO:0000313" key="3">
    <source>
        <dbReference type="EMBL" id="CAI5440327.1"/>
    </source>
</evidence>
<dbReference type="Gene3D" id="3.10.100.10">
    <property type="entry name" value="Mannose-Binding Protein A, subunit A"/>
    <property type="match status" value="1"/>
</dbReference>
<feature type="signal peptide" evidence="1">
    <location>
        <begin position="1"/>
        <end position="17"/>
    </location>
</feature>
<dbReference type="PANTHER" id="PTHR23124">
    <property type="entry name" value="C-TYPE LECTIN DOMAIN-CONTAINING PROTEIN-RELATED-RELATED"/>
    <property type="match status" value="1"/>
</dbReference>
<dbReference type="Proteomes" id="UP001152747">
    <property type="component" value="Unassembled WGS sequence"/>
</dbReference>
<dbReference type="OrthoDB" id="5830787at2759"/>
<sequence length="178" mass="19655">MILKVLMLLVCVQLVDLCRLRCREREKCDDGWTYYKRNTSGWCMKVFGGSLNRTQAKAVCSEVGAVMSSIDNSTMASFIRNLTNSVSASMTWLGAELKSECQCGDYACPGTNDCGPNGYYWTDGFTTSNDYITSNLIPATVQYYWIPLEGAILIKSGMTAYGSDDIADSVICGKQYVN</sequence>
<gene>
    <name evidence="3" type="ORF">CAMP_LOCUS2964</name>
</gene>
<evidence type="ECO:0000313" key="4">
    <source>
        <dbReference type="Proteomes" id="UP001152747"/>
    </source>
</evidence>
<dbReference type="InterPro" id="IPR016186">
    <property type="entry name" value="C-type_lectin-like/link_sf"/>
</dbReference>